<reference evidence="3 4" key="1">
    <citation type="submission" date="2020-03" db="EMBL/GenBank/DDBJ databases">
        <title>Draft genome of Streptomyces sp. ventii, isolated from the Axial Seamount in the Pacific Ocean, and resequencing of the two type strains Streptomyces lonarensis strain NCL 716 and Streptomyces bohaiensis strain 11A07.</title>
        <authorList>
            <person name="Loughran R.M."/>
            <person name="Pfannmuller K.M."/>
            <person name="Wasson B.J."/>
            <person name="Deadmond M.C."/>
            <person name="Paddock B.E."/>
            <person name="Koyack M.J."/>
            <person name="Gallegos D.A."/>
            <person name="Mitchell E.A."/>
            <person name="Ushijima B."/>
            <person name="Saw J.H."/>
            <person name="Mcphail K.L."/>
            <person name="Videau P."/>
        </authorList>
    </citation>
    <scope>NUCLEOTIDE SEQUENCE [LARGE SCALE GENOMIC DNA]</scope>
    <source>
        <strain evidence="3 4">NCL716</strain>
    </source>
</reference>
<dbReference type="AlphaFoldDB" id="A0A7X6HZK6"/>
<organism evidence="3 4">
    <name type="scientific">Streptomyces lonarensis</name>
    <dbReference type="NCBI Taxonomy" id="700599"/>
    <lineage>
        <taxon>Bacteria</taxon>
        <taxon>Bacillati</taxon>
        <taxon>Actinomycetota</taxon>
        <taxon>Actinomycetes</taxon>
        <taxon>Kitasatosporales</taxon>
        <taxon>Streptomycetaceae</taxon>
        <taxon>Streptomyces</taxon>
    </lineage>
</organism>
<gene>
    <name evidence="3" type="ORF">HCN56_12310</name>
</gene>
<comment type="caution">
    <text evidence="3">The sequence shown here is derived from an EMBL/GenBank/DDBJ whole genome shotgun (WGS) entry which is preliminary data.</text>
</comment>
<protein>
    <submittedName>
        <fullName evidence="3">DUF397 domain-containing protein</fullName>
    </submittedName>
</protein>
<dbReference type="InterPro" id="IPR007278">
    <property type="entry name" value="DUF397"/>
</dbReference>
<feature type="region of interest" description="Disordered" evidence="1">
    <location>
        <begin position="1"/>
        <end position="21"/>
    </location>
</feature>
<evidence type="ECO:0000256" key="1">
    <source>
        <dbReference type="SAM" id="MobiDB-lite"/>
    </source>
</evidence>
<evidence type="ECO:0000313" key="3">
    <source>
        <dbReference type="EMBL" id="NJQ06344.1"/>
    </source>
</evidence>
<evidence type="ECO:0000259" key="2">
    <source>
        <dbReference type="Pfam" id="PF04149"/>
    </source>
</evidence>
<feature type="domain" description="DUF397" evidence="2">
    <location>
        <begin position="27"/>
        <end position="82"/>
    </location>
</feature>
<proteinExistence type="predicted"/>
<dbReference type="Pfam" id="PF04149">
    <property type="entry name" value="DUF397"/>
    <property type="match status" value="1"/>
</dbReference>
<dbReference type="EMBL" id="JAAVJD010000078">
    <property type="protein sequence ID" value="NJQ06344.1"/>
    <property type="molecule type" value="Genomic_DNA"/>
</dbReference>
<dbReference type="Proteomes" id="UP000578686">
    <property type="component" value="Unassembled WGS sequence"/>
</dbReference>
<accession>A0A7X6HZK6</accession>
<name>A0A7X6HZK6_9ACTN</name>
<keyword evidence="4" id="KW-1185">Reference proteome</keyword>
<evidence type="ECO:0000313" key="4">
    <source>
        <dbReference type="Proteomes" id="UP000578686"/>
    </source>
</evidence>
<sequence length="88" mass="8842">MPLSDGHCGHAPPATKGHTVTNELPQQWVSSSYSNNGGSCVEWSPRVAAHTGTVPLRDSKDPGGPSLAVSAGAFAAFVAGVRSGALDG</sequence>